<evidence type="ECO:0000313" key="1">
    <source>
        <dbReference type="EMBL" id="AJE85091.1"/>
    </source>
</evidence>
<organism evidence="1 2">
    <name type="scientific">Streptomyces albus (strain ATCC 21838 / DSM 41398 / FERM P-419 / JCM 4703 / NBRC 107858)</name>
    <dbReference type="NCBI Taxonomy" id="1081613"/>
    <lineage>
        <taxon>Bacteria</taxon>
        <taxon>Bacillati</taxon>
        <taxon>Actinomycetota</taxon>
        <taxon>Actinomycetes</taxon>
        <taxon>Kitasatosporales</taxon>
        <taxon>Streptomycetaceae</taxon>
        <taxon>Streptomyces</taxon>
    </lineage>
</organism>
<sequence>MPGSDAVLLDGTPVSTAGLTHAVTGCPHTVAGVRSPCALVRWTPETDGVRVDGVPVLLDTTLAQCFTAGRVPQGPPVVAPHRRGVVVG</sequence>
<dbReference type="EMBL" id="CP010519">
    <property type="protein sequence ID" value="AJE85091.1"/>
    <property type="molecule type" value="Genomic_DNA"/>
</dbReference>
<name>A0A0B5F2G7_STRA4</name>
<protein>
    <submittedName>
        <fullName evidence="1">Uncharacterized protein</fullName>
    </submittedName>
</protein>
<dbReference type="Proteomes" id="UP000031523">
    <property type="component" value="Chromosome"/>
</dbReference>
<dbReference type="AlphaFoldDB" id="A0A0B5F2G7"/>
<keyword evidence="2" id="KW-1185">Reference proteome</keyword>
<evidence type="ECO:0000313" key="2">
    <source>
        <dbReference type="Proteomes" id="UP000031523"/>
    </source>
</evidence>
<accession>A0A0B5F2G7</accession>
<dbReference type="KEGG" id="sals:SLNWT_4715"/>
<gene>
    <name evidence="1" type="ORF">SLNWT_4715</name>
</gene>
<proteinExistence type="predicted"/>
<reference evidence="1 2" key="1">
    <citation type="submission" date="2015-01" db="EMBL/GenBank/DDBJ databases">
        <title>Enhanced salinomycin production by adjusting the supply of polyketide extender units in Streptomyce albus DSM 41398.</title>
        <authorList>
            <person name="Lu C."/>
        </authorList>
    </citation>
    <scope>NUCLEOTIDE SEQUENCE [LARGE SCALE GENOMIC DNA]</scope>
    <source>
        <strain evidence="2">ATCC 21838 / DSM 41398 / FERM P-419 / JCM 4703 / NBRC 107858</strain>
    </source>
</reference>